<dbReference type="InterPro" id="IPR000719">
    <property type="entry name" value="Prot_kinase_dom"/>
</dbReference>
<evidence type="ECO:0000256" key="19">
    <source>
        <dbReference type="PROSITE-ProRule" id="PRU10141"/>
    </source>
</evidence>
<evidence type="ECO:0000256" key="14">
    <source>
        <dbReference type="ARBA" id="ARBA00022840"/>
    </source>
</evidence>
<feature type="transmembrane region" description="Helical" evidence="21">
    <location>
        <begin position="21"/>
        <end position="40"/>
    </location>
</feature>
<keyword evidence="15 21" id="KW-1133">Transmembrane helix</keyword>
<evidence type="ECO:0000256" key="4">
    <source>
        <dbReference type="ARBA" id="ARBA00010217"/>
    </source>
</evidence>
<dbReference type="Gene3D" id="3.30.200.20">
    <property type="entry name" value="Phosphorylase Kinase, domain 1"/>
    <property type="match status" value="1"/>
</dbReference>
<evidence type="ECO:0000256" key="20">
    <source>
        <dbReference type="SAM" id="MobiDB-lite"/>
    </source>
</evidence>
<dbReference type="SMART" id="SM00220">
    <property type="entry name" value="S_TKc"/>
    <property type="match status" value="1"/>
</dbReference>
<evidence type="ECO:0000256" key="2">
    <source>
        <dbReference type="ARBA" id="ARBA00007606"/>
    </source>
</evidence>
<dbReference type="SUPFAM" id="SSF56112">
    <property type="entry name" value="Protein kinase-like (PK-like)"/>
    <property type="match status" value="1"/>
</dbReference>
<evidence type="ECO:0000256" key="10">
    <source>
        <dbReference type="ARBA" id="ARBA00022729"/>
    </source>
</evidence>
<keyword evidence="13 23" id="KW-0418">Kinase</keyword>
<dbReference type="FunFam" id="3.30.200.20:FF:000168">
    <property type="entry name" value="L-type lectin-domain containing receptor kinase IX.1"/>
    <property type="match status" value="1"/>
</dbReference>
<sequence length="723" mass="80084">MAIPTRASSSTYSSPSSLSSLLFHFISPVTISLLLVIPYSTPLEFNYPSLEQSNPTLLTQGNITYLGSELQLTTNQTDQIGRVRYFQPLRLWDNSSGKLAEADFVTNFSFSIYSSQTAPGDGIAFFLAKPPFQRPGITDGRGLGLVGTEELYSSSNPFVAVEFDTFRNTFDPPDYVGHVGVNVNSMISKETTPWACNLTVWRTYNATVSYVSRSKNLTVTFTGYTGEDTIEQSLYFGISLADYLPEWANFGFSAANGFFTSRHILHSWSFKSTLQGDPSSKGSNTRLVLGLSIGGCFLFVTLLGFICFVLWRRTRAQKEDQDDLSFDASMDTDFEKSCGARKFSYDELLSATNNFSEREKLGQGGFGEVYRGLITSLNSYVAIKRVSKCSSQGLKEYASEVKIISRLRHKNLVELIGWCHQKGDLLLVYEFMSNGSLDSLLFKRRRWLTWEARYNIAHGLASALLYLHEECEKCVLHRDIKASNVMLDSHLNAKLGDFGLARLVDHEKGSQTTMLAGTIGYMAPECVTTGKASKESDVYSFGVVALEIACGKKAVDPNVKEDNEKGLVEWVWELYGMESILEAADPKLFGEFDRQQMERLLIVGLWCAHPDYCLRPSIKQAIHVLDSEANLPILASKMPVPTYLSPLDCSSASFSPEFGCGNIGTSTADSTSFDHNDQTQSYSSSNATHLTNNSSQISTTYSSVAVSHPSEYITTSSKFNTIS</sequence>
<dbReference type="GO" id="GO:0004674">
    <property type="term" value="F:protein serine/threonine kinase activity"/>
    <property type="evidence" value="ECO:0007669"/>
    <property type="project" value="UniProtKB-KW"/>
</dbReference>
<name>A0A2P5F7C2_TREOI</name>
<dbReference type="GO" id="GO:0030246">
    <property type="term" value="F:carbohydrate binding"/>
    <property type="evidence" value="ECO:0007669"/>
    <property type="project" value="UniProtKB-KW"/>
</dbReference>
<feature type="transmembrane region" description="Helical" evidence="21">
    <location>
        <begin position="287"/>
        <end position="311"/>
    </location>
</feature>
<dbReference type="GO" id="GO:0005524">
    <property type="term" value="F:ATP binding"/>
    <property type="evidence" value="ECO:0007669"/>
    <property type="project" value="UniProtKB-UniRule"/>
</dbReference>
<keyword evidence="11" id="KW-0430">Lectin</keyword>
<keyword evidence="10" id="KW-0732">Signal</keyword>
<keyword evidence="24" id="KW-1185">Reference proteome</keyword>
<keyword evidence="6" id="KW-1003">Cell membrane</keyword>
<keyword evidence="17" id="KW-0675">Receptor</keyword>
<protein>
    <recommendedName>
        <fullName evidence="5">non-specific serine/threonine protein kinase</fullName>
        <ecNumber evidence="5">2.7.11.1</ecNumber>
    </recommendedName>
</protein>
<comment type="similarity">
    <text evidence="3">In the N-terminal section; belongs to the leguminous lectin family.</text>
</comment>
<dbReference type="InterPro" id="IPR013320">
    <property type="entry name" value="ConA-like_dom_sf"/>
</dbReference>
<dbReference type="CDD" id="cd06899">
    <property type="entry name" value="lectin_legume_LecRK_Arcelin_ConA"/>
    <property type="match status" value="1"/>
</dbReference>
<proteinExistence type="inferred from homology"/>
<dbReference type="Gene3D" id="2.60.120.200">
    <property type="match status" value="1"/>
</dbReference>
<dbReference type="EMBL" id="JXTC01000056">
    <property type="protein sequence ID" value="PON93703.1"/>
    <property type="molecule type" value="Genomic_DNA"/>
</dbReference>
<organism evidence="23 24">
    <name type="scientific">Trema orientale</name>
    <name type="common">Charcoal tree</name>
    <name type="synonym">Celtis orientalis</name>
    <dbReference type="NCBI Taxonomy" id="63057"/>
    <lineage>
        <taxon>Eukaryota</taxon>
        <taxon>Viridiplantae</taxon>
        <taxon>Streptophyta</taxon>
        <taxon>Embryophyta</taxon>
        <taxon>Tracheophyta</taxon>
        <taxon>Spermatophyta</taxon>
        <taxon>Magnoliopsida</taxon>
        <taxon>eudicotyledons</taxon>
        <taxon>Gunneridae</taxon>
        <taxon>Pentapetalae</taxon>
        <taxon>rosids</taxon>
        <taxon>fabids</taxon>
        <taxon>Rosales</taxon>
        <taxon>Cannabaceae</taxon>
        <taxon>Trema</taxon>
    </lineage>
</organism>
<keyword evidence="14 19" id="KW-0067">ATP-binding</keyword>
<dbReference type="InterPro" id="IPR001220">
    <property type="entry name" value="Legume_lectin_dom"/>
</dbReference>
<evidence type="ECO:0000256" key="12">
    <source>
        <dbReference type="ARBA" id="ARBA00022741"/>
    </source>
</evidence>
<dbReference type="PROSITE" id="PS00107">
    <property type="entry name" value="PROTEIN_KINASE_ATP"/>
    <property type="match status" value="1"/>
</dbReference>
<dbReference type="InterPro" id="IPR011009">
    <property type="entry name" value="Kinase-like_dom_sf"/>
</dbReference>
<evidence type="ECO:0000256" key="3">
    <source>
        <dbReference type="ARBA" id="ARBA00008536"/>
    </source>
</evidence>
<dbReference type="PROSITE" id="PS00108">
    <property type="entry name" value="PROTEIN_KINASE_ST"/>
    <property type="match status" value="1"/>
</dbReference>
<dbReference type="CDD" id="cd14066">
    <property type="entry name" value="STKc_IRAK"/>
    <property type="match status" value="1"/>
</dbReference>
<dbReference type="InterPro" id="IPR008271">
    <property type="entry name" value="Ser/Thr_kinase_AS"/>
</dbReference>
<dbReference type="SUPFAM" id="SSF49899">
    <property type="entry name" value="Concanavalin A-like lectins/glucanases"/>
    <property type="match status" value="1"/>
</dbReference>
<dbReference type="Pfam" id="PF00139">
    <property type="entry name" value="Lectin_legB"/>
    <property type="match status" value="1"/>
</dbReference>
<evidence type="ECO:0000256" key="21">
    <source>
        <dbReference type="SAM" id="Phobius"/>
    </source>
</evidence>
<comment type="similarity">
    <text evidence="4">In the C-terminal section; belongs to the protein kinase superfamily. Ser/Thr protein kinase family.</text>
</comment>
<keyword evidence="7" id="KW-0723">Serine/threonine-protein kinase</keyword>
<evidence type="ECO:0000313" key="23">
    <source>
        <dbReference type="EMBL" id="PON93703.1"/>
    </source>
</evidence>
<dbReference type="AlphaFoldDB" id="A0A2P5F7C2"/>
<dbReference type="PROSITE" id="PS00307">
    <property type="entry name" value="LECTIN_LEGUME_BETA"/>
    <property type="match status" value="1"/>
</dbReference>
<dbReference type="PANTHER" id="PTHR27007">
    <property type="match status" value="1"/>
</dbReference>
<evidence type="ECO:0000256" key="16">
    <source>
        <dbReference type="ARBA" id="ARBA00023136"/>
    </source>
</evidence>
<evidence type="ECO:0000256" key="13">
    <source>
        <dbReference type="ARBA" id="ARBA00022777"/>
    </source>
</evidence>
<evidence type="ECO:0000256" key="15">
    <source>
        <dbReference type="ARBA" id="ARBA00022989"/>
    </source>
</evidence>
<keyword evidence="16 21" id="KW-0472">Membrane</keyword>
<dbReference type="STRING" id="63057.A0A2P5F7C2"/>
<evidence type="ECO:0000256" key="18">
    <source>
        <dbReference type="ARBA" id="ARBA00023180"/>
    </source>
</evidence>
<keyword evidence="12 19" id="KW-0547">Nucleotide-binding</keyword>
<feature type="region of interest" description="Disordered" evidence="20">
    <location>
        <begin position="671"/>
        <end position="690"/>
    </location>
</feature>
<keyword evidence="8" id="KW-0808">Transferase</keyword>
<dbReference type="InterPro" id="IPR050528">
    <property type="entry name" value="L-type_Lectin-RKs"/>
</dbReference>
<evidence type="ECO:0000256" key="8">
    <source>
        <dbReference type="ARBA" id="ARBA00022679"/>
    </source>
</evidence>
<evidence type="ECO:0000256" key="1">
    <source>
        <dbReference type="ARBA" id="ARBA00004251"/>
    </source>
</evidence>
<comment type="subcellular location">
    <subcellularLocation>
        <location evidence="1">Cell membrane</location>
        <topology evidence="1">Single-pass type I membrane protein</topology>
    </subcellularLocation>
</comment>
<feature type="domain" description="Protein kinase" evidence="22">
    <location>
        <begin position="355"/>
        <end position="634"/>
    </location>
</feature>
<dbReference type="PROSITE" id="PS50011">
    <property type="entry name" value="PROTEIN_KINASE_DOM"/>
    <property type="match status" value="1"/>
</dbReference>
<dbReference type="EC" id="2.7.11.1" evidence="5"/>
<gene>
    <name evidence="23" type="ORF">TorRG33x02_104060</name>
</gene>
<dbReference type="InParanoid" id="A0A2P5F7C2"/>
<dbReference type="InterPro" id="IPR019825">
    <property type="entry name" value="Lectin_legB_Mn/Ca_BS"/>
</dbReference>
<keyword evidence="18" id="KW-0325">Glycoprotein</keyword>
<evidence type="ECO:0000256" key="7">
    <source>
        <dbReference type="ARBA" id="ARBA00022527"/>
    </source>
</evidence>
<reference evidence="24" key="1">
    <citation type="submission" date="2016-06" db="EMBL/GenBank/DDBJ databases">
        <title>Parallel loss of symbiosis genes in relatives of nitrogen-fixing non-legume Parasponia.</title>
        <authorList>
            <person name="Van Velzen R."/>
            <person name="Holmer R."/>
            <person name="Bu F."/>
            <person name="Rutten L."/>
            <person name="Van Zeijl A."/>
            <person name="Liu W."/>
            <person name="Santuari L."/>
            <person name="Cao Q."/>
            <person name="Sharma T."/>
            <person name="Shen D."/>
            <person name="Roswanjaya Y."/>
            <person name="Wardhani T."/>
            <person name="Kalhor M.S."/>
            <person name="Jansen J."/>
            <person name="Van den Hoogen J."/>
            <person name="Gungor B."/>
            <person name="Hartog M."/>
            <person name="Hontelez J."/>
            <person name="Verver J."/>
            <person name="Yang W.-C."/>
            <person name="Schijlen E."/>
            <person name="Repin R."/>
            <person name="Schilthuizen M."/>
            <person name="Schranz E."/>
            <person name="Heidstra R."/>
            <person name="Miyata K."/>
            <person name="Fedorova E."/>
            <person name="Kohlen W."/>
            <person name="Bisseling T."/>
            <person name="Smit S."/>
            <person name="Geurts R."/>
        </authorList>
    </citation>
    <scope>NUCLEOTIDE SEQUENCE [LARGE SCALE GENOMIC DNA]</scope>
    <source>
        <strain evidence="24">cv. RG33-2</strain>
    </source>
</reference>
<feature type="compositionally biased region" description="Polar residues" evidence="20">
    <location>
        <begin position="678"/>
        <end position="690"/>
    </location>
</feature>
<dbReference type="Pfam" id="PF00069">
    <property type="entry name" value="Pkinase"/>
    <property type="match status" value="1"/>
</dbReference>
<evidence type="ECO:0000256" key="9">
    <source>
        <dbReference type="ARBA" id="ARBA00022692"/>
    </source>
</evidence>
<accession>A0A2P5F7C2</accession>
<evidence type="ECO:0000256" key="17">
    <source>
        <dbReference type="ARBA" id="ARBA00023170"/>
    </source>
</evidence>
<keyword evidence="9 21" id="KW-0812">Transmembrane</keyword>
<dbReference type="OrthoDB" id="842456at2759"/>
<feature type="binding site" evidence="19">
    <location>
        <position position="384"/>
    </location>
    <ligand>
        <name>ATP</name>
        <dbReference type="ChEBI" id="CHEBI:30616"/>
    </ligand>
</feature>
<evidence type="ECO:0000256" key="11">
    <source>
        <dbReference type="ARBA" id="ARBA00022734"/>
    </source>
</evidence>
<dbReference type="Gene3D" id="1.10.510.10">
    <property type="entry name" value="Transferase(Phosphotransferase) domain 1"/>
    <property type="match status" value="1"/>
</dbReference>
<comment type="similarity">
    <text evidence="2">Belongs to the leguminous lectin family.</text>
</comment>
<dbReference type="FunFam" id="1.10.510.10:FF:000240">
    <property type="entry name" value="Lectin-domain containing receptor kinase A4.3"/>
    <property type="match status" value="1"/>
</dbReference>
<dbReference type="InterPro" id="IPR017441">
    <property type="entry name" value="Protein_kinase_ATP_BS"/>
</dbReference>
<dbReference type="GO" id="GO:0002229">
    <property type="term" value="P:defense response to oomycetes"/>
    <property type="evidence" value="ECO:0007669"/>
    <property type="project" value="UniProtKB-ARBA"/>
</dbReference>
<evidence type="ECO:0000256" key="6">
    <source>
        <dbReference type="ARBA" id="ARBA00022475"/>
    </source>
</evidence>
<comment type="caution">
    <text evidence="23">The sequence shown here is derived from an EMBL/GenBank/DDBJ whole genome shotgun (WGS) entry which is preliminary data.</text>
</comment>
<evidence type="ECO:0000256" key="5">
    <source>
        <dbReference type="ARBA" id="ARBA00012513"/>
    </source>
</evidence>
<evidence type="ECO:0000259" key="22">
    <source>
        <dbReference type="PROSITE" id="PS50011"/>
    </source>
</evidence>
<evidence type="ECO:0000313" key="24">
    <source>
        <dbReference type="Proteomes" id="UP000237000"/>
    </source>
</evidence>
<dbReference type="Proteomes" id="UP000237000">
    <property type="component" value="Unassembled WGS sequence"/>
</dbReference>
<dbReference type="GO" id="GO:0005886">
    <property type="term" value="C:plasma membrane"/>
    <property type="evidence" value="ECO:0007669"/>
    <property type="project" value="UniProtKB-SubCell"/>
</dbReference>